<feature type="non-terminal residue" evidence="3">
    <location>
        <position position="162"/>
    </location>
</feature>
<dbReference type="InterPro" id="IPR036691">
    <property type="entry name" value="Endo/exonu/phosph_ase_sf"/>
</dbReference>
<organism evidence="3 4">
    <name type="scientific">Staurois parvus</name>
    <dbReference type="NCBI Taxonomy" id="386267"/>
    <lineage>
        <taxon>Eukaryota</taxon>
        <taxon>Metazoa</taxon>
        <taxon>Chordata</taxon>
        <taxon>Craniata</taxon>
        <taxon>Vertebrata</taxon>
        <taxon>Euteleostomi</taxon>
        <taxon>Amphibia</taxon>
        <taxon>Batrachia</taxon>
        <taxon>Anura</taxon>
        <taxon>Neobatrachia</taxon>
        <taxon>Ranoidea</taxon>
        <taxon>Ranidae</taxon>
        <taxon>Staurois</taxon>
    </lineage>
</organism>
<dbReference type="Gene3D" id="3.60.10.10">
    <property type="entry name" value="Endonuclease/exonuclease/phosphatase"/>
    <property type="match status" value="1"/>
</dbReference>
<dbReference type="PANTHER" id="PTHR11200">
    <property type="entry name" value="INOSITOL 5-PHOSPHATASE"/>
    <property type="match status" value="1"/>
</dbReference>
<keyword evidence="1" id="KW-0694">RNA-binding</keyword>
<dbReference type="EMBL" id="CATNWA010015816">
    <property type="protein sequence ID" value="CAI9587104.1"/>
    <property type="molecule type" value="Genomic_DNA"/>
</dbReference>
<evidence type="ECO:0000259" key="2">
    <source>
        <dbReference type="PROSITE" id="PS50102"/>
    </source>
</evidence>
<dbReference type="PROSITE" id="PS50102">
    <property type="entry name" value="RRM"/>
    <property type="match status" value="1"/>
</dbReference>
<proteinExistence type="predicted"/>
<dbReference type="InterPro" id="IPR012677">
    <property type="entry name" value="Nucleotide-bd_a/b_plait_sf"/>
</dbReference>
<gene>
    <name evidence="3" type="ORF">SPARVUS_LOCUS10516592</name>
</gene>
<dbReference type="InterPro" id="IPR035979">
    <property type="entry name" value="RBD_domain_sf"/>
</dbReference>
<dbReference type="InterPro" id="IPR000504">
    <property type="entry name" value="RRM_dom"/>
</dbReference>
<reference evidence="3" key="1">
    <citation type="submission" date="2023-05" db="EMBL/GenBank/DDBJ databases">
        <authorList>
            <person name="Stuckert A."/>
        </authorList>
    </citation>
    <scope>NUCLEOTIDE SEQUENCE</scope>
</reference>
<dbReference type="SUPFAM" id="SSF54928">
    <property type="entry name" value="RNA-binding domain, RBD"/>
    <property type="match status" value="1"/>
</dbReference>
<dbReference type="SMART" id="SM01165">
    <property type="entry name" value="DUF1866"/>
    <property type="match status" value="1"/>
</dbReference>
<keyword evidence="4" id="KW-1185">Reference proteome</keyword>
<dbReference type="Pfam" id="PF08952">
    <property type="entry name" value="DUF1866"/>
    <property type="match status" value="1"/>
</dbReference>
<accession>A0ABN9ESA8</accession>
<protein>
    <recommendedName>
        <fullName evidence="2">RRM domain-containing protein</fullName>
    </recommendedName>
</protein>
<evidence type="ECO:0000313" key="3">
    <source>
        <dbReference type="EMBL" id="CAI9587104.1"/>
    </source>
</evidence>
<sequence>MKIKHTWTPGALMYYGRAEIPASDHRPVLAIVEVEVQEVDVNSRDRVFQEISSSQGPLDATVEVHIDSPTPEDKAEFPEDVSTELVQTFQSYGTVILVRVIGGQMMITFADSRTALSVLDLDGLKVNGKTVKIRPKTEDWLQGLQEEIARNRDSVVLLSPNA</sequence>
<dbReference type="Gene3D" id="3.30.70.330">
    <property type="match status" value="1"/>
</dbReference>
<dbReference type="InterPro" id="IPR015047">
    <property type="entry name" value="SYNJ1/2_RRM"/>
</dbReference>
<comment type="caution">
    <text evidence="3">The sequence shown here is derived from an EMBL/GenBank/DDBJ whole genome shotgun (WGS) entry which is preliminary data.</text>
</comment>
<evidence type="ECO:0000313" key="4">
    <source>
        <dbReference type="Proteomes" id="UP001162483"/>
    </source>
</evidence>
<name>A0ABN9ESA8_9NEOB</name>
<evidence type="ECO:0000256" key="1">
    <source>
        <dbReference type="PROSITE-ProRule" id="PRU00176"/>
    </source>
</evidence>
<dbReference type="PANTHER" id="PTHR11200:SF148">
    <property type="entry name" value="SYNAPTOJANIN-2"/>
    <property type="match status" value="1"/>
</dbReference>
<dbReference type="InterPro" id="IPR046985">
    <property type="entry name" value="IP5"/>
</dbReference>
<feature type="domain" description="RRM" evidence="2">
    <location>
        <begin position="62"/>
        <end position="138"/>
    </location>
</feature>
<dbReference type="Proteomes" id="UP001162483">
    <property type="component" value="Unassembled WGS sequence"/>
</dbReference>